<dbReference type="CDD" id="cd04332">
    <property type="entry name" value="YbaK_like"/>
    <property type="match status" value="1"/>
</dbReference>
<dbReference type="InterPro" id="IPR007214">
    <property type="entry name" value="YbaK/aa-tRNA-synth-assoc-dom"/>
</dbReference>
<keyword evidence="3" id="KW-1185">Reference proteome</keyword>
<dbReference type="AlphaFoldDB" id="A0A1M5TVF3"/>
<dbReference type="Proteomes" id="UP000184032">
    <property type="component" value="Unassembled WGS sequence"/>
</dbReference>
<protein>
    <submittedName>
        <fullName evidence="2">Cys-tRNA(Pro) deacylase, prolyl-tRNA editing enzyme YbaK/EbsC</fullName>
    </submittedName>
</protein>
<dbReference type="InterPro" id="IPR036754">
    <property type="entry name" value="YbaK/aa-tRNA-synt-asso_dom_sf"/>
</dbReference>
<dbReference type="SUPFAM" id="SSF55826">
    <property type="entry name" value="YbaK/ProRS associated domain"/>
    <property type="match status" value="1"/>
</dbReference>
<dbReference type="STRING" id="1120995.SAMN02745245_01587"/>
<evidence type="ECO:0000313" key="3">
    <source>
        <dbReference type="Proteomes" id="UP000184032"/>
    </source>
</evidence>
<name>A0A1M5TVF3_9FIRM</name>
<organism evidence="2 3">
    <name type="scientific">Anaerosphaera aminiphila DSM 21120</name>
    <dbReference type="NCBI Taxonomy" id="1120995"/>
    <lineage>
        <taxon>Bacteria</taxon>
        <taxon>Bacillati</taxon>
        <taxon>Bacillota</taxon>
        <taxon>Tissierellia</taxon>
        <taxon>Tissierellales</taxon>
        <taxon>Peptoniphilaceae</taxon>
        <taxon>Anaerosphaera</taxon>
    </lineage>
</organism>
<dbReference type="RefSeq" id="WP_073185172.1">
    <property type="nucleotide sequence ID" value="NZ_FQXI01000012.1"/>
</dbReference>
<dbReference type="EMBL" id="FQXI01000012">
    <property type="protein sequence ID" value="SHH54795.1"/>
    <property type="molecule type" value="Genomic_DNA"/>
</dbReference>
<sequence>MPDIENLNIYLTDKHADFKIIKHKNPILSLQDAKQYFDIDKSAPVLILESESKLLSLITTSTERIDFKKLNIYLNLSKLKFADKTIVEENTGYKIGSIPLVGLNLPCIFDERLLKYDYIFGGTGNELYTLKINPKDVKKLNNVIYTINADY</sequence>
<dbReference type="OrthoDB" id="1099907at2"/>
<evidence type="ECO:0000259" key="1">
    <source>
        <dbReference type="Pfam" id="PF04073"/>
    </source>
</evidence>
<accession>A0A1M5TVF3</accession>
<feature type="domain" description="YbaK/aminoacyl-tRNA synthetase-associated" evidence="1">
    <location>
        <begin position="27"/>
        <end position="140"/>
    </location>
</feature>
<dbReference type="Gene3D" id="3.90.960.10">
    <property type="entry name" value="YbaK/aminoacyl-tRNA synthetase-associated domain"/>
    <property type="match status" value="1"/>
</dbReference>
<dbReference type="Pfam" id="PF04073">
    <property type="entry name" value="tRNA_edit"/>
    <property type="match status" value="1"/>
</dbReference>
<dbReference type="GO" id="GO:0002161">
    <property type="term" value="F:aminoacyl-tRNA deacylase activity"/>
    <property type="evidence" value="ECO:0007669"/>
    <property type="project" value="InterPro"/>
</dbReference>
<reference evidence="2 3" key="1">
    <citation type="submission" date="2016-11" db="EMBL/GenBank/DDBJ databases">
        <authorList>
            <person name="Jaros S."/>
            <person name="Januszkiewicz K."/>
            <person name="Wedrychowicz H."/>
        </authorList>
    </citation>
    <scope>NUCLEOTIDE SEQUENCE [LARGE SCALE GENOMIC DNA]</scope>
    <source>
        <strain evidence="2 3">DSM 21120</strain>
    </source>
</reference>
<gene>
    <name evidence="2" type="ORF">SAMN02745245_01587</name>
</gene>
<proteinExistence type="predicted"/>
<evidence type="ECO:0000313" key="2">
    <source>
        <dbReference type="EMBL" id="SHH54795.1"/>
    </source>
</evidence>